<dbReference type="Proteomes" id="UP000198556">
    <property type="component" value="Unassembled WGS sequence"/>
</dbReference>
<name>A0A1H9I1D6_9LACT</name>
<dbReference type="EMBL" id="FOGF01000004">
    <property type="protein sequence ID" value="SEQ68265.1"/>
    <property type="molecule type" value="Genomic_DNA"/>
</dbReference>
<proteinExistence type="predicted"/>
<evidence type="ECO:0000256" key="1">
    <source>
        <dbReference type="SAM" id="Phobius"/>
    </source>
</evidence>
<keyword evidence="3" id="KW-1185">Reference proteome</keyword>
<keyword evidence="1" id="KW-0812">Transmembrane</keyword>
<keyword evidence="1" id="KW-1133">Transmembrane helix</keyword>
<organism evidence="2 3">
    <name type="scientific">Granulicatella balaenopterae</name>
    <dbReference type="NCBI Taxonomy" id="137733"/>
    <lineage>
        <taxon>Bacteria</taxon>
        <taxon>Bacillati</taxon>
        <taxon>Bacillota</taxon>
        <taxon>Bacilli</taxon>
        <taxon>Lactobacillales</taxon>
        <taxon>Carnobacteriaceae</taxon>
        <taxon>Granulicatella</taxon>
    </lineage>
</organism>
<gene>
    <name evidence="2" type="ORF">SAMN05421767_10421</name>
</gene>
<evidence type="ECO:0000313" key="3">
    <source>
        <dbReference type="Proteomes" id="UP000198556"/>
    </source>
</evidence>
<accession>A0A1H9I1D6</accession>
<reference evidence="2 3" key="1">
    <citation type="submission" date="2016-10" db="EMBL/GenBank/DDBJ databases">
        <authorList>
            <person name="de Groot N.N."/>
        </authorList>
    </citation>
    <scope>NUCLEOTIDE SEQUENCE [LARGE SCALE GENOMIC DNA]</scope>
    <source>
        <strain evidence="2 3">DSM 15827</strain>
    </source>
</reference>
<feature type="transmembrane region" description="Helical" evidence="1">
    <location>
        <begin position="46"/>
        <end position="72"/>
    </location>
</feature>
<evidence type="ECO:0000313" key="2">
    <source>
        <dbReference type="EMBL" id="SEQ68265.1"/>
    </source>
</evidence>
<protein>
    <submittedName>
        <fullName evidence="2">Uncharacterized protein</fullName>
    </submittedName>
</protein>
<dbReference type="AlphaFoldDB" id="A0A1H9I1D6"/>
<keyword evidence="1" id="KW-0472">Membrane</keyword>
<sequence length="74" mass="9315">MMIKRIDLTGSYWEEDWIAIDDEWFNNILDDYCIKKRTMGYFPSPFIIDFLFYFFFYFFYFIIFGINISYLINY</sequence>